<keyword evidence="3" id="KW-1185">Reference proteome</keyword>
<comment type="caution">
    <text evidence="2">The sequence shown here is derived from an EMBL/GenBank/DDBJ whole genome shotgun (WGS) entry which is preliminary data.</text>
</comment>
<sequence length="332" mass="37219">MDAAPVEIECSSTALVTSQDVASSSTTSPTRATISTTPIITKKTPWQRRDIASLKTQEELEAKCQDVTLWSGATGHPCIIMDLAPNGSHALVTAVSSFRSGPHNNYLPPWKQSWHQGKDPDWFRSFAGTEQHSGSSRNLLYLEGGRQFPKPRTAWVYAGWVHLVPIGALKPFKTADKCELRLEMQSWIDLTLESRQGSPPFSAPASPPRSSHLYQQSPRPAHSGTPTTSQKFVPAAPVNYAQYENVAGNITNELRYQQIYQMASISQLHQQQSFATWSQYAQAQQGCSRYPYQYQHQYQQAPVMHASQHQQQHTGSYMAGTRAFMHNTYVRY</sequence>
<evidence type="ECO:0000313" key="2">
    <source>
        <dbReference type="EMBL" id="KAK8038875.1"/>
    </source>
</evidence>
<reference evidence="2 3" key="1">
    <citation type="submission" date="2023-01" db="EMBL/GenBank/DDBJ databases">
        <title>Analysis of 21 Apiospora genomes using comparative genomics revels a genus with tremendous synthesis potential of carbohydrate active enzymes and secondary metabolites.</title>
        <authorList>
            <person name="Sorensen T."/>
        </authorList>
    </citation>
    <scope>NUCLEOTIDE SEQUENCE [LARGE SCALE GENOMIC DNA]</scope>
    <source>
        <strain evidence="2 3">CBS 33761</strain>
    </source>
</reference>
<evidence type="ECO:0000256" key="1">
    <source>
        <dbReference type="SAM" id="MobiDB-lite"/>
    </source>
</evidence>
<name>A0ABR1SX39_9PEZI</name>
<dbReference type="Proteomes" id="UP001444661">
    <property type="component" value="Unassembled WGS sequence"/>
</dbReference>
<accession>A0ABR1SX39</accession>
<evidence type="ECO:0000313" key="3">
    <source>
        <dbReference type="Proteomes" id="UP001444661"/>
    </source>
</evidence>
<gene>
    <name evidence="2" type="ORF">PG993_007286</name>
</gene>
<dbReference type="EMBL" id="JAQQWK010000006">
    <property type="protein sequence ID" value="KAK8038875.1"/>
    <property type="molecule type" value="Genomic_DNA"/>
</dbReference>
<protein>
    <submittedName>
        <fullName evidence="2">Uncharacterized protein</fullName>
    </submittedName>
</protein>
<feature type="compositionally biased region" description="Polar residues" evidence="1">
    <location>
        <begin position="212"/>
        <end position="231"/>
    </location>
</feature>
<proteinExistence type="predicted"/>
<feature type="region of interest" description="Disordered" evidence="1">
    <location>
        <begin position="198"/>
        <end position="231"/>
    </location>
</feature>
<organism evidence="2 3">
    <name type="scientific">Apiospora rasikravindrae</name>
    <dbReference type="NCBI Taxonomy" id="990691"/>
    <lineage>
        <taxon>Eukaryota</taxon>
        <taxon>Fungi</taxon>
        <taxon>Dikarya</taxon>
        <taxon>Ascomycota</taxon>
        <taxon>Pezizomycotina</taxon>
        <taxon>Sordariomycetes</taxon>
        <taxon>Xylariomycetidae</taxon>
        <taxon>Amphisphaeriales</taxon>
        <taxon>Apiosporaceae</taxon>
        <taxon>Apiospora</taxon>
    </lineage>
</organism>